<accession>A0A6J2TRQ1</accession>
<dbReference type="GO" id="GO:0032259">
    <property type="term" value="P:methylation"/>
    <property type="evidence" value="ECO:0007669"/>
    <property type="project" value="UniProtKB-KW"/>
</dbReference>
<evidence type="ECO:0000256" key="3">
    <source>
        <dbReference type="ARBA" id="ARBA00022691"/>
    </source>
</evidence>
<dbReference type="InterPro" id="IPR046341">
    <property type="entry name" value="SET_dom_sf"/>
</dbReference>
<dbReference type="InterPro" id="IPR052097">
    <property type="entry name" value="SET-MYND_domain_protein"/>
</dbReference>
<dbReference type="Gene3D" id="1.10.220.160">
    <property type="match status" value="1"/>
</dbReference>
<sequence>MASSSSSTSAHVNNNKKFAVVAAAPAASHSLSLGDLISLQLERLNLSELVYNDELQLLLLLEAPPQRRTKQSMTNIQVETEHAAIVDGEDGKAPLSKAESADDLIGAVGGLSMSPTSATKEPQLDFRTHVMKWFQQLRKQTASFKSDEESRRIREAGNDSYRKERHALKACDFFTEAMFLAPAKNSLAAAIAHANRSTVLHDCGMYAQSYDDCLCALDLGYPEEYLPLVKLRQASCALKMRNFTLCEEHLHELLHMELNEVFETRTHELWHQCEVLKSERFEMAVQTGDDLETHESKCYEIAWYGKTSSMRTIRPVAKNSTVFEEEALVMVPSGNSRLCDNCGVTKFVEFPCIYCSNRTAVYCSRQCRFKHAPIHALECFAHQIELFEALGDVFAMPRLIQLAFRMLITGMPQVVGHFRKKPTLNKLWAAFNGVLTERTDIAYCSLLRLETHTDAQDVETLAALAVVAHVLAIYLSKCTTFFDQLERNMSTSTKLSKCEWELLTAALLLRHICQLRHKHLVHCQSFVLPADPHIFSPLNEFQLWSAPMHVKSGHLHLIAGDVAVVAYTVYPCTLSLCQQSCADSISKKFSGRTLTALALSDIQAGATIYNCFCSSGNYQQTTREERLEELQCRGINCQCEKCLRSNPDEDFQKFHRYRCDNPQCMQIFTPTTLQHARNLRWWLSEYYTQPEQNGGELLICSQCDEAQKLEWFWTFTNSLLDCELIEERCKLYGAIERADAQLMELHECKAAMARQLLEQCLMVHREGAAVLDDWEFNKLGSIMRSALPSAAAQHGSQSLEYVKHFAYFWDIVALSNYKCTDRELMQMLNALEFIPDEYKEIFINYYEDYIAPKFAEESYGSIMDTQV</sequence>
<evidence type="ECO:0000313" key="4">
    <source>
        <dbReference type="Proteomes" id="UP000504634"/>
    </source>
</evidence>
<protein>
    <submittedName>
        <fullName evidence="5">Uncharacterized protein LOC115626415</fullName>
    </submittedName>
</protein>
<name>A0A6J2TRQ1_DROLE</name>
<keyword evidence="3" id="KW-0949">S-adenosyl-L-methionine</keyword>
<dbReference type="OrthoDB" id="62495at2759"/>
<gene>
    <name evidence="5" type="primary">LOC115626415</name>
</gene>
<dbReference type="CTD" id="1610"/>
<keyword evidence="1" id="KW-0489">Methyltransferase</keyword>
<evidence type="ECO:0000256" key="2">
    <source>
        <dbReference type="ARBA" id="ARBA00022679"/>
    </source>
</evidence>
<dbReference type="SUPFAM" id="SSF48452">
    <property type="entry name" value="TPR-like"/>
    <property type="match status" value="1"/>
</dbReference>
<dbReference type="Gene3D" id="6.10.140.2220">
    <property type="match status" value="1"/>
</dbReference>
<dbReference type="InterPro" id="IPR011990">
    <property type="entry name" value="TPR-like_helical_dom_sf"/>
</dbReference>
<proteinExistence type="predicted"/>
<dbReference type="SUPFAM" id="SSF144232">
    <property type="entry name" value="HIT/MYND zinc finger-like"/>
    <property type="match status" value="1"/>
</dbReference>
<reference evidence="5" key="1">
    <citation type="submission" date="2025-08" db="UniProtKB">
        <authorList>
            <consortium name="RefSeq"/>
        </authorList>
    </citation>
    <scope>IDENTIFICATION</scope>
    <source>
        <strain evidence="5">11010-0011.00</strain>
        <tissue evidence="5">Whole body</tissue>
    </source>
</reference>
<dbReference type="GO" id="GO:0008168">
    <property type="term" value="F:methyltransferase activity"/>
    <property type="evidence" value="ECO:0007669"/>
    <property type="project" value="UniProtKB-KW"/>
</dbReference>
<dbReference type="GeneID" id="115626415"/>
<dbReference type="PANTHER" id="PTHR46165:SF2">
    <property type="entry name" value="SET AND MYND DOMAIN-CONTAINING PROTEIN 4"/>
    <property type="match status" value="1"/>
</dbReference>
<organism evidence="4 5">
    <name type="scientific">Drosophila lebanonensis</name>
    <name type="common">Fruit fly</name>
    <name type="synonym">Scaptodrosophila lebanonensis</name>
    <dbReference type="NCBI Taxonomy" id="7225"/>
    <lineage>
        <taxon>Eukaryota</taxon>
        <taxon>Metazoa</taxon>
        <taxon>Ecdysozoa</taxon>
        <taxon>Arthropoda</taxon>
        <taxon>Hexapoda</taxon>
        <taxon>Insecta</taxon>
        <taxon>Pterygota</taxon>
        <taxon>Neoptera</taxon>
        <taxon>Endopterygota</taxon>
        <taxon>Diptera</taxon>
        <taxon>Brachycera</taxon>
        <taxon>Muscomorpha</taxon>
        <taxon>Ephydroidea</taxon>
        <taxon>Drosophilidae</taxon>
        <taxon>Scaptodrosophila</taxon>
    </lineage>
</organism>
<dbReference type="Gene3D" id="1.25.40.10">
    <property type="entry name" value="Tetratricopeptide repeat domain"/>
    <property type="match status" value="1"/>
</dbReference>
<evidence type="ECO:0000256" key="1">
    <source>
        <dbReference type="ARBA" id="ARBA00022603"/>
    </source>
</evidence>
<dbReference type="Proteomes" id="UP000504634">
    <property type="component" value="Unplaced"/>
</dbReference>
<dbReference type="PANTHER" id="PTHR46165">
    <property type="entry name" value="SET AND MYND DOMAIN-CONTAINING PROTEIN 4"/>
    <property type="match status" value="1"/>
</dbReference>
<dbReference type="Gene3D" id="2.170.270.10">
    <property type="entry name" value="SET domain"/>
    <property type="match status" value="2"/>
</dbReference>
<dbReference type="AlphaFoldDB" id="A0A6J2TRQ1"/>
<keyword evidence="2" id="KW-0808">Transferase</keyword>
<keyword evidence="4" id="KW-1185">Reference proteome</keyword>
<dbReference type="RefSeq" id="XP_030377642.1">
    <property type="nucleotide sequence ID" value="XM_030521782.1"/>
</dbReference>
<evidence type="ECO:0000313" key="5">
    <source>
        <dbReference type="RefSeq" id="XP_030377642.1"/>
    </source>
</evidence>